<sequence length="216" mass="24316">MSSWPSTPPPDGKIPGIRIVRTPATARLNVTCYSRTIVGAMTHYAGGRTQLCTAPNCPECDLHHAPRWYGYLAVYGRQSLARRIFEFPQGPFGEFRDYTSRWKDLLGVQITAYRQPARPNGPVQIDLAPPDENVNRYPDEPDVFRILCQIWKLHHVDQLRDYNAANLNDADGVNVPSTPTPPVDTKPRTIKDRIEPYTRGLDLSHLRPATRGNGSN</sequence>
<evidence type="ECO:0000256" key="1">
    <source>
        <dbReference type="SAM" id="MobiDB-lite"/>
    </source>
</evidence>
<proteinExistence type="predicted"/>
<feature type="region of interest" description="Disordered" evidence="1">
    <location>
        <begin position="168"/>
        <end position="188"/>
    </location>
</feature>
<name>A0A0F9N1W9_9ZZZZ</name>
<accession>A0A0F9N1W9</accession>
<gene>
    <name evidence="2" type="ORF">LCGC14_1389670</name>
</gene>
<reference evidence="2" key="1">
    <citation type="journal article" date="2015" name="Nature">
        <title>Complex archaea that bridge the gap between prokaryotes and eukaryotes.</title>
        <authorList>
            <person name="Spang A."/>
            <person name="Saw J.H."/>
            <person name="Jorgensen S.L."/>
            <person name="Zaremba-Niedzwiedzka K."/>
            <person name="Martijn J."/>
            <person name="Lind A.E."/>
            <person name="van Eijk R."/>
            <person name="Schleper C."/>
            <person name="Guy L."/>
            <person name="Ettema T.J."/>
        </authorList>
    </citation>
    <scope>NUCLEOTIDE SEQUENCE</scope>
</reference>
<protein>
    <submittedName>
        <fullName evidence="2">Uncharacterized protein</fullName>
    </submittedName>
</protein>
<comment type="caution">
    <text evidence="2">The sequence shown here is derived from an EMBL/GenBank/DDBJ whole genome shotgun (WGS) entry which is preliminary data.</text>
</comment>
<evidence type="ECO:0000313" key="2">
    <source>
        <dbReference type="EMBL" id="KKM75492.1"/>
    </source>
</evidence>
<feature type="region of interest" description="Disordered" evidence="1">
    <location>
        <begin position="197"/>
        <end position="216"/>
    </location>
</feature>
<organism evidence="2">
    <name type="scientific">marine sediment metagenome</name>
    <dbReference type="NCBI Taxonomy" id="412755"/>
    <lineage>
        <taxon>unclassified sequences</taxon>
        <taxon>metagenomes</taxon>
        <taxon>ecological metagenomes</taxon>
    </lineage>
</organism>
<dbReference type="EMBL" id="LAZR01008969">
    <property type="protein sequence ID" value="KKM75492.1"/>
    <property type="molecule type" value="Genomic_DNA"/>
</dbReference>
<dbReference type="AlphaFoldDB" id="A0A0F9N1W9"/>